<accession>A0A5C7JBE7</accession>
<comment type="caution">
    <text evidence="3">The sequence shown here is derived from an EMBL/GenBank/DDBJ whole genome shotgun (WGS) entry which is preliminary data.</text>
</comment>
<dbReference type="EMBL" id="SSDS01000007">
    <property type="protein sequence ID" value="TXG78753.1"/>
    <property type="molecule type" value="Genomic_DNA"/>
</dbReference>
<dbReference type="InterPro" id="IPR009040">
    <property type="entry name" value="Ferritin-like_diiron"/>
</dbReference>
<name>A0A5C7JBE7_9BACT</name>
<feature type="domain" description="Ferritin-like diiron" evidence="2">
    <location>
        <begin position="22"/>
        <end position="167"/>
    </location>
</feature>
<dbReference type="PROSITE" id="PS50905">
    <property type="entry name" value="FERRITIN_LIKE"/>
    <property type="match status" value="1"/>
</dbReference>
<dbReference type="GO" id="GO:0008199">
    <property type="term" value="F:ferric iron binding"/>
    <property type="evidence" value="ECO:0007669"/>
    <property type="project" value="InterPro"/>
</dbReference>
<dbReference type="InterPro" id="IPR012347">
    <property type="entry name" value="Ferritin-like"/>
</dbReference>
<dbReference type="Pfam" id="PF00210">
    <property type="entry name" value="Ferritin"/>
    <property type="match status" value="1"/>
</dbReference>
<evidence type="ECO:0000259" key="2">
    <source>
        <dbReference type="PROSITE" id="PS50905"/>
    </source>
</evidence>
<dbReference type="Gene3D" id="1.20.1260.10">
    <property type="match status" value="1"/>
</dbReference>
<proteinExistence type="predicted"/>
<feature type="region of interest" description="Disordered" evidence="1">
    <location>
        <begin position="1"/>
        <end position="20"/>
    </location>
</feature>
<dbReference type="InterPro" id="IPR008331">
    <property type="entry name" value="Ferritin_DPS_dom"/>
</dbReference>
<evidence type="ECO:0000313" key="3">
    <source>
        <dbReference type="EMBL" id="TXG78753.1"/>
    </source>
</evidence>
<dbReference type="Proteomes" id="UP000321026">
    <property type="component" value="Unassembled WGS sequence"/>
</dbReference>
<gene>
    <name evidence="3" type="ORF">E6Q11_00445</name>
</gene>
<protein>
    <recommendedName>
        <fullName evidence="2">Ferritin-like diiron domain-containing protein</fullName>
    </recommendedName>
</protein>
<evidence type="ECO:0000313" key="4">
    <source>
        <dbReference type="Proteomes" id="UP000321026"/>
    </source>
</evidence>
<dbReference type="InterPro" id="IPR009078">
    <property type="entry name" value="Ferritin-like_SF"/>
</dbReference>
<organism evidence="3 4">
    <name type="scientific">Candidatus Dojkabacteria bacterium</name>
    <dbReference type="NCBI Taxonomy" id="2099670"/>
    <lineage>
        <taxon>Bacteria</taxon>
        <taxon>Candidatus Dojkabacteria</taxon>
    </lineage>
</organism>
<reference evidence="3 4" key="1">
    <citation type="submission" date="2018-09" db="EMBL/GenBank/DDBJ databases">
        <title>Metagenome Assembled Genomes from an Advanced Water Purification Facility.</title>
        <authorList>
            <person name="Stamps B.W."/>
            <person name="Spear J.R."/>
        </authorList>
    </citation>
    <scope>NUCLEOTIDE SEQUENCE [LARGE SCALE GENOMIC DNA]</scope>
    <source>
        <strain evidence="3">Bin_63_2</strain>
    </source>
</reference>
<dbReference type="SUPFAM" id="SSF47240">
    <property type="entry name" value="Ferritin-like"/>
    <property type="match status" value="1"/>
</dbReference>
<evidence type="ECO:0000256" key="1">
    <source>
        <dbReference type="SAM" id="MobiDB-lite"/>
    </source>
</evidence>
<dbReference type="AlphaFoldDB" id="A0A5C7JBE7"/>
<sequence length="182" mass="21093">MEKPRTLQRPAAEMPSTKTPNPLISTECISYLNFRIQQEEYSSRIYLAMSMWLNNKGYTGAAALWKKYSDEEMTHADWARTYLLSFGIQPVTPKLEQPTQVFVGLPQIIQMSFDHEVEVSTQIQQMATEAFKKGDHMLYDLCLKYSREQVEEHDKMQTWVDKLEAFGTDKLALRLLDNEMAG</sequence>